<evidence type="ECO:0008006" key="3">
    <source>
        <dbReference type="Google" id="ProtNLM"/>
    </source>
</evidence>
<name>A0A7J8Q5B1_GOSRA</name>
<gene>
    <name evidence="1" type="ORF">Gorai_013269</name>
</gene>
<dbReference type="Proteomes" id="UP000593578">
    <property type="component" value="Unassembled WGS sequence"/>
</dbReference>
<protein>
    <recommendedName>
        <fullName evidence="3">RNase H type-1 domain-containing protein</fullName>
    </recommendedName>
</protein>
<proteinExistence type="predicted"/>
<feature type="non-terminal residue" evidence="1">
    <location>
        <position position="79"/>
    </location>
</feature>
<sequence length="79" mass="9045">MGLENGWSEMLAYRYRHVDFKYAPKSANVLAHILATKTLKRGKPFYPVVGVPTYVEWTMAMEREREPDKVLRGDEGEGG</sequence>
<dbReference type="EMBL" id="JABEZZ010000009">
    <property type="protein sequence ID" value="MBA0596450.1"/>
    <property type="molecule type" value="Genomic_DNA"/>
</dbReference>
<accession>A0A7J8Q5B1</accession>
<organism evidence="1 2">
    <name type="scientific">Gossypium raimondii</name>
    <name type="common">Peruvian cotton</name>
    <name type="synonym">Gossypium klotzschianum subsp. raimondii</name>
    <dbReference type="NCBI Taxonomy" id="29730"/>
    <lineage>
        <taxon>Eukaryota</taxon>
        <taxon>Viridiplantae</taxon>
        <taxon>Streptophyta</taxon>
        <taxon>Embryophyta</taxon>
        <taxon>Tracheophyta</taxon>
        <taxon>Spermatophyta</taxon>
        <taxon>Magnoliopsida</taxon>
        <taxon>eudicotyledons</taxon>
        <taxon>Gunneridae</taxon>
        <taxon>Pentapetalae</taxon>
        <taxon>rosids</taxon>
        <taxon>malvids</taxon>
        <taxon>Malvales</taxon>
        <taxon>Malvaceae</taxon>
        <taxon>Malvoideae</taxon>
        <taxon>Gossypium</taxon>
    </lineage>
</organism>
<evidence type="ECO:0000313" key="2">
    <source>
        <dbReference type="Proteomes" id="UP000593578"/>
    </source>
</evidence>
<comment type="caution">
    <text evidence="1">The sequence shown here is derived from an EMBL/GenBank/DDBJ whole genome shotgun (WGS) entry which is preliminary data.</text>
</comment>
<dbReference type="AlphaFoldDB" id="A0A7J8Q5B1"/>
<evidence type="ECO:0000313" key="1">
    <source>
        <dbReference type="EMBL" id="MBA0596450.1"/>
    </source>
</evidence>
<reference evidence="1 2" key="1">
    <citation type="journal article" date="2019" name="Genome Biol. Evol.">
        <title>Insights into the evolution of the New World diploid cottons (Gossypium, subgenus Houzingenia) based on genome sequencing.</title>
        <authorList>
            <person name="Grover C.E."/>
            <person name="Arick M.A. 2nd"/>
            <person name="Thrash A."/>
            <person name="Conover J.L."/>
            <person name="Sanders W.S."/>
            <person name="Peterson D.G."/>
            <person name="Frelichowski J.E."/>
            <person name="Scheffler J.A."/>
            <person name="Scheffler B.E."/>
            <person name="Wendel J.F."/>
        </authorList>
    </citation>
    <scope>NUCLEOTIDE SEQUENCE [LARGE SCALE GENOMIC DNA]</scope>
    <source>
        <strain evidence="1">8</strain>
        <tissue evidence="1">Leaf</tissue>
    </source>
</reference>